<accession>A0A0F9V8K4</accession>
<gene>
    <name evidence="2" type="ORF">LCGC14_0436750</name>
</gene>
<dbReference type="AlphaFoldDB" id="A0A0F9V8K4"/>
<reference evidence="2" key="1">
    <citation type="journal article" date="2015" name="Nature">
        <title>Complex archaea that bridge the gap between prokaryotes and eukaryotes.</title>
        <authorList>
            <person name="Spang A."/>
            <person name="Saw J.H."/>
            <person name="Jorgensen S.L."/>
            <person name="Zaremba-Niedzwiedzka K."/>
            <person name="Martijn J."/>
            <person name="Lind A.E."/>
            <person name="van Eijk R."/>
            <person name="Schleper C."/>
            <person name="Guy L."/>
            <person name="Ettema T.J."/>
        </authorList>
    </citation>
    <scope>NUCLEOTIDE SEQUENCE</scope>
</reference>
<keyword evidence="1" id="KW-0175">Coiled coil</keyword>
<comment type="caution">
    <text evidence="2">The sequence shown here is derived from an EMBL/GenBank/DDBJ whole genome shotgun (WGS) entry which is preliminary data.</text>
</comment>
<evidence type="ECO:0008006" key="3">
    <source>
        <dbReference type="Google" id="ProtNLM"/>
    </source>
</evidence>
<evidence type="ECO:0000256" key="1">
    <source>
        <dbReference type="SAM" id="Coils"/>
    </source>
</evidence>
<feature type="coiled-coil region" evidence="1">
    <location>
        <begin position="388"/>
        <end position="418"/>
    </location>
</feature>
<name>A0A0F9V8K4_9ZZZZ</name>
<dbReference type="EMBL" id="LAZR01000417">
    <property type="protein sequence ID" value="KKN69851.1"/>
    <property type="molecule type" value="Genomic_DNA"/>
</dbReference>
<proteinExistence type="predicted"/>
<evidence type="ECO:0000313" key="2">
    <source>
        <dbReference type="EMBL" id="KKN69851.1"/>
    </source>
</evidence>
<protein>
    <recommendedName>
        <fullName evidence="3">Bacteriophage tail tape measure C-terminal domain-containing protein</fullName>
    </recommendedName>
</protein>
<organism evidence="2">
    <name type="scientific">marine sediment metagenome</name>
    <dbReference type="NCBI Taxonomy" id="412755"/>
    <lineage>
        <taxon>unclassified sequences</taxon>
        <taxon>metagenomes</taxon>
        <taxon>ecological metagenomes</taxon>
    </lineage>
</organism>
<sequence>MGIAEVILKVTDRASSELRKVADEGKKTDKAIDNLATGLLGLGAGLVAAGGAGLAFAQQMADMQNDISDMSARTAVGTDTLSALRVMAEATGRQFQDLNEVLNPLVARMGQVAAGNEAVTKQFSDLGIGVLDANDKMLSTDAVLRDIMSTLTAIEDPTERATAAVSLLGESGGKLVQIMGAGEFDAFAEFVSTFGTDTGPKAAKAAAEWQVATALLKETVRGALSEFAGIETATELVVQLAGAVAFVAESFRALLAFPGEFLSRLSQAMSQAFDLINTVAAKIRDALPDNILFADLRRQVALIADVGAEGAFQFRQDPSEAQQFDPFAARAELIAGFRDVLASSIGAPSGGAGGLPLAGADAPGEGLKKADKAATDFAAVMNEGLGLLGDFNDEADKAARALAEAEKAARELALAQTQQVVGMAQQALTGDVSGLIGSVGAAAGPAGMVAAQIVQGIETIGKLGASGVKKKLEEFQANMLAGLKALPEIIGKVLPEFISEFVPALITGLVEALPALMLAQAEAFGKTVKAAFSDIPQDIAESFTIAFLNVWERMKDFFESLFRGRFKEAFGKKGPGGDFKKFLGSLLTLRFKKAFQTKAGKTTGKAGRVTAALFSFGLSELGIAIGKGVGKGVKNATEGRSFARGGVVDRTGLAMVHAGERFTRQDGSMSGTTRAAMGGGGGGVVINLQGIMTKRDLIEQIRRELGDRGSGLTLDPFTS</sequence>